<dbReference type="EMBL" id="JAAMPI010000039">
    <property type="protein sequence ID" value="KAF4637007.1"/>
    <property type="molecule type" value="Genomic_DNA"/>
</dbReference>
<feature type="coiled-coil region" evidence="1">
    <location>
        <begin position="61"/>
        <end position="88"/>
    </location>
</feature>
<dbReference type="Proteomes" id="UP000566819">
    <property type="component" value="Unassembled WGS sequence"/>
</dbReference>
<feature type="region of interest" description="Disordered" evidence="2">
    <location>
        <begin position="30"/>
        <end position="52"/>
    </location>
</feature>
<evidence type="ECO:0000313" key="4">
    <source>
        <dbReference type="EMBL" id="KAF4637007.1"/>
    </source>
</evidence>
<keyword evidence="3" id="KW-0732">Signal</keyword>
<feature type="compositionally biased region" description="Polar residues" evidence="2">
    <location>
        <begin position="38"/>
        <end position="50"/>
    </location>
</feature>
<organism evidence="4 5">
    <name type="scientific">Cudoniella acicularis</name>
    <dbReference type="NCBI Taxonomy" id="354080"/>
    <lineage>
        <taxon>Eukaryota</taxon>
        <taxon>Fungi</taxon>
        <taxon>Dikarya</taxon>
        <taxon>Ascomycota</taxon>
        <taxon>Pezizomycotina</taxon>
        <taxon>Leotiomycetes</taxon>
        <taxon>Helotiales</taxon>
        <taxon>Tricladiaceae</taxon>
        <taxon>Cudoniella</taxon>
    </lineage>
</organism>
<feature type="chain" id="PRO_5035002771" description="Peroxin-14" evidence="3">
    <location>
        <begin position="20"/>
        <end position="345"/>
    </location>
</feature>
<protein>
    <recommendedName>
        <fullName evidence="6">Peroxin-14</fullName>
    </recommendedName>
</protein>
<evidence type="ECO:0000256" key="1">
    <source>
        <dbReference type="SAM" id="Coils"/>
    </source>
</evidence>
<proteinExistence type="predicted"/>
<feature type="signal peptide" evidence="3">
    <location>
        <begin position="1"/>
        <end position="19"/>
    </location>
</feature>
<evidence type="ECO:0008006" key="6">
    <source>
        <dbReference type="Google" id="ProtNLM"/>
    </source>
</evidence>
<keyword evidence="1" id="KW-0175">Coiled coil</keyword>
<evidence type="ECO:0000256" key="2">
    <source>
        <dbReference type="SAM" id="MobiDB-lite"/>
    </source>
</evidence>
<dbReference type="AlphaFoldDB" id="A0A8H4RVZ6"/>
<evidence type="ECO:0000256" key="3">
    <source>
        <dbReference type="SAM" id="SignalP"/>
    </source>
</evidence>
<feature type="region of interest" description="Disordered" evidence="2">
    <location>
        <begin position="303"/>
        <end position="345"/>
    </location>
</feature>
<feature type="compositionally biased region" description="Basic and acidic residues" evidence="2">
    <location>
        <begin position="307"/>
        <end position="319"/>
    </location>
</feature>
<name>A0A8H4RVZ6_9HELO</name>
<accession>A0A8H4RVZ6</accession>
<sequence>MLLITVLLWVGKKTGDAWAKFDDLARKPELVEPDSDTSHLVTDDSTSQNDRCSEITAQPKLQERLRKFQAENERLAKHNEELEQTRSDQSKVNSLTRISELLSEFDMEQLKAVTRMVMDAKQALSKESELPTLPRTPRKLQNTAAFPFHSSPLAFRPTPKKAPEFSTRAKVLKEGNIPSSPPVIQTSPLNAEALRVSKDLTAPWNDPDSPIQLKAQARLRTTTPRAESVTVPQPPTTAVIIQQSGRLIKTFQTAPIAGERRTAITEPASRSAADLSGMNAEFHARMEKQSAELLRCGQVSNAALTESDSKQEQPVKEEVSIFEDDPFVDREREIPDSEESAENDL</sequence>
<gene>
    <name evidence="4" type="ORF">G7Y89_g1058</name>
</gene>
<reference evidence="4 5" key="1">
    <citation type="submission" date="2020-03" db="EMBL/GenBank/DDBJ databases">
        <title>Draft Genome Sequence of Cudoniella acicularis.</title>
        <authorList>
            <person name="Buettner E."/>
            <person name="Kellner H."/>
        </authorList>
    </citation>
    <scope>NUCLEOTIDE SEQUENCE [LARGE SCALE GENOMIC DNA]</scope>
    <source>
        <strain evidence="4 5">DSM 108380</strain>
    </source>
</reference>
<comment type="caution">
    <text evidence="4">The sequence shown here is derived from an EMBL/GenBank/DDBJ whole genome shotgun (WGS) entry which is preliminary data.</text>
</comment>
<evidence type="ECO:0000313" key="5">
    <source>
        <dbReference type="Proteomes" id="UP000566819"/>
    </source>
</evidence>
<keyword evidence="5" id="KW-1185">Reference proteome</keyword>
<feature type="compositionally biased region" description="Acidic residues" evidence="2">
    <location>
        <begin position="336"/>
        <end position="345"/>
    </location>
</feature>